<dbReference type="Gene3D" id="3.40.47.10">
    <property type="match status" value="2"/>
</dbReference>
<evidence type="ECO:0000256" key="1">
    <source>
        <dbReference type="ARBA" id="ARBA00007061"/>
    </source>
</evidence>
<reference evidence="5 6" key="1">
    <citation type="submission" date="2020-03" db="EMBL/GenBank/DDBJ databases">
        <title>Draft genome of Streptomyces sp. ventii, isolated from the Axial Seamount in the Pacific Ocean, and resequencing of the two type strains Streptomyces lonarensis strain NCL 716 and Streptomyces bohaiensis strain 11A07.</title>
        <authorList>
            <person name="Loughran R.M."/>
            <person name="Pfannmuller K.M."/>
            <person name="Wasson B.J."/>
            <person name="Deadmond M.C."/>
            <person name="Paddock B.E."/>
            <person name="Koyack M.J."/>
            <person name="Gallegos D.A."/>
            <person name="Mitchell E.A."/>
            <person name="Ushijima B."/>
            <person name="Saw J.H."/>
            <person name="Mcphail K.L."/>
            <person name="Videau P."/>
        </authorList>
    </citation>
    <scope>NUCLEOTIDE SEQUENCE [LARGE SCALE GENOMIC DNA]</scope>
    <source>
        <strain evidence="5 6">11A07</strain>
    </source>
</reference>
<evidence type="ECO:0000313" key="5">
    <source>
        <dbReference type="EMBL" id="NJQ14427.1"/>
    </source>
</evidence>
<feature type="domain" description="Hydroxymethylglutaryl-coenzyme A synthase C-terminal" evidence="4">
    <location>
        <begin position="271"/>
        <end position="364"/>
    </location>
</feature>
<comment type="caution">
    <text evidence="5">The sequence shown here is derived from an EMBL/GenBank/DDBJ whole genome shotgun (WGS) entry which is preliminary data.</text>
</comment>
<evidence type="ECO:0000259" key="3">
    <source>
        <dbReference type="Pfam" id="PF01154"/>
    </source>
</evidence>
<dbReference type="InterPro" id="IPR013528">
    <property type="entry name" value="HMG_CoA_synth_N"/>
</dbReference>
<evidence type="ECO:0000313" key="6">
    <source>
        <dbReference type="Proteomes" id="UP000727056"/>
    </source>
</evidence>
<gene>
    <name evidence="5" type="ORF">HCN52_05605</name>
</gene>
<comment type="similarity">
    <text evidence="1">Belongs to the thiolase-like superfamily. HMG-CoA synthase family.</text>
</comment>
<dbReference type="InterPro" id="IPR013746">
    <property type="entry name" value="HMG_CoA_synt_C_dom"/>
</dbReference>
<accession>A0ABX1CAL4</accession>
<sequence>MSSTRPVGIEALHAYCGRTSMDIPTLFRHRGLDPDRMANLRMAAKSVALHCEDAVSFAVNAARPLVEALTEEERATIELVVVGTESGVDFGKSVTSYVHHYLGLPRTCRLFEVKQACYSATAALQMAANTVAASPHEDARALVISSDVALPVPHSYIEPSQGAGAVALLVGARPTLAELDRGANGFHSYEVMDTCRPTPGTETGDTDLSLLTYLDCLQGAFADYASRTRDVDIVETFDLLAMHTPFPGMVRGAHRTLLRRLRRMAPPEIEEDFTRRLAPSLHYPSQVGNIYGGTVLLALASAISHTELTGEARVGVFSYGSGCSSEFFSCVVSPESHRAARESGLDRALDDRHRLSPEEYDALLSAAGRFPFGTADLDVDLDLFPHLTKPAAGAGPLLVLESVRGYHRRYVWIGGDR</sequence>
<dbReference type="EMBL" id="JAAVJC010000025">
    <property type="protein sequence ID" value="NJQ14427.1"/>
    <property type="molecule type" value="Genomic_DNA"/>
</dbReference>
<protein>
    <submittedName>
        <fullName evidence="5">Hydroxymethylglutaryl-CoA synthase family protein</fullName>
    </submittedName>
</protein>
<dbReference type="Pfam" id="PF08540">
    <property type="entry name" value="HMG_CoA_synt_C"/>
    <property type="match status" value="1"/>
</dbReference>
<dbReference type="RefSeq" id="WP_168087252.1">
    <property type="nucleotide sequence ID" value="NZ_BHZH01000016.1"/>
</dbReference>
<dbReference type="SUPFAM" id="SSF53901">
    <property type="entry name" value="Thiolase-like"/>
    <property type="match status" value="2"/>
</dbReference>
<organism evidence="5 6">
    <name type="scientific">Streptomyces bohaiensis</name>
    <dbReference type="NCBI Taxonomy" id="1431344"/>
    <lineage>
        <taxon>Bacteria</taxon>
        <taxon>Bacillati</taxon>
        <taxon>Actinomycetota</taxon>
        <taxon>Actinomycetes</taxon>
        <taxon>Kitasatosporales</taxon>
        <taxon>Streptomycetaceae</taxon>
        <taxon>Streptomyces</taxon>
    </lineage>
</organism>
<dbReference type="InterPro" id="IPR016039">
    <property type="entry name" value="Thiolase-like"/>
</dbReference>
<dbReference type="PANTHER" id="PTHR43323">
    <property type="entry name" value="3-HYDROXY-3-METHYLGLUTARYL COENZYME A SYNTHASE"/>
    <property type="match status" value="1"/>
</dbReference>
<dbReference type="Pfam" id="PF01154">
    <property type="entry name" value="HMG_CoA_synt_N"/>
    <property type="match status" value="1"/>
</dbReference>
<feature type="domain" description="Hydroxymethylglutaryl-coenzyme A synthase N-terminal" evidence="3">
    <location>
        <begin position="5"/>
        <end position="172"/>
    </location>
</feature>
<dbReference type="Proteomes" id="UP000727056">
    <property type="component" value="Unassembled WGS sequence"/>
</dbReference>
<keyword evidence="6" id="KW-1185">Reference proteome</keyword>
<dbReference type="PANTHER" id="PTHR43323:SF2">
    <property type="entry name" value="HYDROXYMETHYLGLUTARYL-COA SYNTHASE"/>
    <property type="match status" value="1"/>
</dbReference>
<name>A0ABX1CAL4_9ACTN</name>
<evidence type="ECO:0000259" key="4">
    <source>
        <dbReference type="Pfam" id="PF08540"/>
    </source>
</evidence>
<dbReference type="CDD" id="cd00827">
    <property type="entry name" value="init_cond_enzymes"/>
    <property type="match status" value="1"/>
</dbReference>
<keyword evidence="2" id="KW-0808">Transferase</keyword>
<evidence type="ECO:0000256" key="2">
    <source>
        <dbReference type="ARBA" id="ARBA00022679"/>
    </source>
</evidence>
<proteinExistence type="inferred from homology"/>